<keyword evidence="4" id="KW-1185">Reference proteome</keyword>
<dbReference type="Gene3D" id="3.30.420.10">
    <property type="entry name" value="Ribonuclease H-like superfamily/Ribonuclease H"/>
    <property type="match status" value="1"/>
</dbReference>
<organism evidence="3 4">
    <name type="scientific">Caenorhabditis japonica</name>
    <dbReference type="NCBI Taxonomy" id="281687"/>
    <lineage>
        <taxon>Eukaryota</taxon>
        <taxon>Metazoa</taxon>
        <taxon>Ecdysozoa</taxon>
        <taxon>Nematoda</taxon>
        <taxon>Chromadorea</taxon>
        <taxon>Rhabditida</taxon>
        <taxon>Rhabditina</taxon>
        <taxon>Rhabditomorpha</taxon>
        <taxon>Rhabditoidea</taxon>
        <taxon>Rhabditidae</taxon>
        <taxon>Peloderinae</taxon>
        <taxon>Caenorhabditis</taxon>
    </lineage>
</organism>
<feature type="domain" description="Tc1-like transposase DDE" evidence="2">
    <location>
        <begin position="446"/>
        <end position="592"/>
    </location>
</feature>
<name>A0A8R1IFD0_CAEJA</name>
<sequence length="635" mass="72171">MVRSNRRFLPLLRKVGDSRRDNTADDSDEDSSSSRQKVSVMRINTAAFDFEDNKEYSRVEELSLSSRMTIDACDTMSSFSGTDLFRHLSSVPDKLLTFVAAGCLARSTDADFERFLVGHDADFRKNAFLLWKNPFSSFNNHLICNGCGKQVSRLSKCCGAILKYIRVGAFNQLVDIVKLYMDKIMEIRKRLKNGKEKNHNLTGKHLKIMWQNETNSFLNLTVMASIDGVGLIGNTRSKVWPITMMLIDLPTQEMQRASNLVIQGMVEGSENPSIYFWNAVVPMIYDDIEKKVGSVGNLNFRFCIASWTGDQPAKRALFGMRGCNSEGSCFFGLCTGTHHKQQAGARHALRQGALTDEDGENGTNGFGPVPPAILQFVHPYETIIDLLHNGCEGIFQLIINVTSPNEPVPSRRTIKRLCNLLDCMDDRPVKKPLHLSWGPREWANHIWSDESKFNLFGTDGIQWIRRPIGSRYAPQYQCPTVKHGGGSVMVWGCFPDTSMGPLKRIVGTIDRYVYEDILENTMRPWARSNSGRSWVFQQDNDPKHTSGHVANWFRRRRVDLLEWPSQSPDLNPIEHMWEELERRLKRVRASNVNQIFAQLEAAWKSIPMTVVQTLLDSMPRRCQAVIDAKGYPTKY</sequence>
<dbReference type="Proteomes" id="UP000005237">
    <property type="component" value="Unassembled WGS sequence"/>
</dbReference>
<dbReference type="Pfam" id="PF13358">
    <property type="entry name" value="DDE_3"/>
    <property type="match status" value="1"/>
</dbReference>
<dbReference type="FunFam" id="3.30.420.10:FF:000293">
    <property type="entry name" value="Protein CBG00653"/>
    <property type="match status" value="1"/>
</dbReference>
<accession>A0A8R1IFD0</accession>
<evidence type="ECO:0000313" key="3">
    <source>
        <dbReference type="EnsemblMetazoa" id="CJA33698.1"/>
    </source>
</evidence>
<dbReference type="PANTHER" id="PTHR23022">
    <property type="entry name" value="TRANSPOSABLE ELEMENT-RELATED"/>
    <property type="match status" value="1"/>
</dbReference>
<dbReference type="PANTHER" id="PTHR23022:SF134">
    <property type="entry name" value="TRANSPOSABLE ELEMENT TC1 TRANSPOSASE"/>
    <property type="match status" value="1"/>
</dbReference>
<dbReference type="InterPro" id="IPR052338">
    <property type="entry name" value="Transposase_5"/>
</dbReference>
<feature type="region of interest" description="Disordered" evidence="1">
    <location>
        <begin position="18"/>
        <end position="37"/>
    </location>
</feature>
<dbReference type="EnsemblMetazoa" id="CJA33698.1">
    <property type="protein sequence ID" value="CJA33698.1"/>
    <property type="gene ID" value="WBGene00209545"/>
</dbReference>
<reference evidence="3" key="2">
    <citation type="submission" date="2022-06" db="UniProtKB">
        <authorList>
            <consortium name="EnsemblMetazoa"/>
        </authorList>
    </citation>
    <scope>IDENTIFICATION</scope>
    <source>
        <strain evidence="3">DF5081</strain>
    </source>
</reference>
<dbReference type="GO" id="GO:0003676">
    <property type="term" value="F:nucleic acid binding"/>
    <property type="evidence" value="ECO:0007669"/>
    <property type="project" value="InterPro"/>
</dbReference>
<dbReference type="AlphaFoldDB" id="A0A8R1IFD0"/>
<evidence type="ECO:0000256" key="1">
    <source>
        <dbReference type="SAM" id="MobiDB-lite"/>
    </source>
</evidence>
<reference evidence="4" key="1">
    <citation type="submission" date="2010-08" db="EMBL/GenBank/DDBJ databases">
        <authorList>
            <consortium name="Caenorhabditis japonica Sequencing Consortium"/>
            <person name="Wilson R.K."/>
        </authorList>
    </citation>
    <scope>NUCLEOTIDE SEQUENCE [LARGE SCALE GENOMIC DNA]</scope>
    <source>
        <strain evidence="4">DF5081</strain>
    </source>
</reference>
<dbReference type="Pfam" id="PF06869">
    <property type="entry name" value="DUF1258"/>
    <property type="match status" value="1"/>
</dbReference>
<protein>
    <submittedName>
        <fullName evidence="3">DDE_3 domain-containing protein</fullName>
    </submittedName>
</protein>
<evidence type="ECO:0000313" key="4">
    <source>
        <dbReference type="Proteomes" id="UP000005237"/>
    </source>
</evidence>
<proteinExistence type="predicted"/>
<dbReference type="InterPro" id="IPR009667">
    <property type="entry name" value="DUF1258"/>
</dbReference>
<dbReference type="InterPro" id="IPR036397">
    <property type="entry name" value="RNaseH_sf"/>
</dbReference>
<dbReference type="InterPro" id="IPR038717">
    <property type="entry name" value="Tc1-like_DDE_dom"/>
</dbReference>
<evidence type="ECO:0000259" key="2">
    <source>
        <dbReference type="Pfam" id="PF13358"/>
    </source>
</evidence>